<name>A0AAD6S883_9AGAR</name>
<evidence type="ECO:0000313" key="3">
    <source>
        <dbReference type="Proteomes" id="UP001218188"/>
    </source>
</evidence>
<dbReference type="SUPFAM" id="SSF52047">
    <property type="entry name" value="RNI-like"/>
    <property type="match status" value="1"/>
</dbReference>
<feature type="coiled-coil region" evidence="1">
    <location>
        <begin position="26"/>
        <end position="53"/>
    </location>
</feature>
<keyword evidence="1" id="KW-0175">Coiled coil</keyword>
<evidence type="ECO:0000313" key="2">
    <source>
        <dbReference type="EMBL" id="KAJ7022948.1"/>
    </source>
</evidence>
<dbReference type="Proteomes" id="UP001218188">
    <property type="component" value="Unassembled WGS sequence"/>
</dbReference>
<organism evidence="2 3">
    <name type="scientific">Mycena alexandri</name>
    <dbReference type="NCBI Taxonomy" id="1745969"/>
    <lineage>
        <taxon>Eukaryota</taxon>
        <taxon>Fungi</taxon>
        <taxon>Dikarya</taxon>
        <taxon>Basidiomycota</taxon>
        <taxon>Agaricomycotina</taxon>
        <taxon>Agaricomycetes</taxon>
        <taxon>Agaricomycetidae</taxon>
        <taxon>Agaricales</taxon>
        <taxon>Marasmiineae</taxon>
        <taxon>Mycenaceae</taxon>
        <taxon>Mycena</taxon>
    </lineage>
</organism>
<dbReference type="InterPro" id="IPR032675">
    <property type="entry name" value="LRR_dom_sf"/>
</dbReference>
<gene>
    <name evidence="2" type="ORF">C8F04DRAFT_1402062</name>
</gene>
<protein>
    <recommendedName>
        <fullName evidence="4">F-box domain-containing protein</fullName>
    </recommendedName>
</protein>
<comment type="caution">
    <text evidence="2">The sequence shown here is derived from an EMBL/GenBank/DDBJ whole genome shotgun (WGS) entry which is preliminary data.</text>
</comment>
<dbReference type="Gene3D" id="3.80.10.10">
    <property type="entry name" value="Ribonuclease Inhibitor"/>
    <property type="match status" value="1"/>
</dbReference>
<dbReference type="EMBL" id="JARJCM010000199">
    <property type="protein sequence ID" value="KAJ7022948.1"/>
    <property type="molecule type" value="Genomic_DNA"/>
</dbReference>
<proteinExistence type="predicted"/>
<reference evidence="2" key="1">
    <citation type="submission" date="2023-03" db="EMBL/GenBank/DDBJ databases">
        <title>Massive genome expansion in bonnet fungi (Mycena s.s.) driven by repeated elements and novel gene families across ecological guilds.</title>
        <authorList>
            <consortium name="Lawrence Berkeley National Laboratory"/>
            <person name="Harder C.B."/>
            <person name="Miyauchi S."/>
            <person name="Viragh M."/>
            <person name="Kuo A."/>
            <person name="Thoen E."/>
            <person name="Andreopoulos B."/>
            <person name="Lu D."/>
            <person name="Skrede I."/>
            <person name="Drula E."/>
            <person name="Henrissat B."/>
            <person name="Morin E."/>
            <person name="Kohler A."/>
            <person name="Barry K."/>
            <person name="LaButti K."/>
            <person name="Morin E."/>
            <person name="Salamov A."/>
            <person name="Lipzen A."/>
            <person name="Mereny Z."/>
            <person name="Hegedus B."/>
            <person name="Baldrian P."/>
            <person name="Stursova M."/>
            <person name="Weitz H."/>
            <person name="Taylor A."/>
            <person name="Grigoriev I.V."/>
            <person name="Nagy L.G."/>
            <person name="Martin F."/>
            <person name="Kauserud H."/>
        </authorList>
    </citation>
    <scope>NUCLEOTIDE SEQUENCE</scope>
    <source>
        <strain evidence="2">CBHHK200</strain>
    </source>
</reference>
<keyword evidence="3" id="KW-1185">Reference proteome</keyword>
<evidence type="ECO:0000256" key="1">
    <source>
        <dbReference type="SAM" id="Coils"/>
    </source>
</evidence>
<sequence length="488" mass="54709">MANAAPIPSDLPSPVSTAPSTPRIRLARIEANIAALEVQLDRLRTEKEEILRSLSAYPILTIPPEITIAIFLSYIDTSPHVTRGRPSPVLLASVCRAWRAISLGTGELWARMHFTQDSFARMREPMKLLDFHLTHAAKCLLDLYIELPELAKLRDAAWAALRPCSGQLRSLVLVLDRSSFLDGISESLPSLRKLDIQIRRRYENTVPIVAFAGAPQLREAHIMTLGKDLISLPWQQLTALTLEDHNFDNCLYILEETPRLQQLHLNPDMSAHEYAKPVGSFPTCTLPDLHTLRLSRDPHGWLIHHLALPRLKYFEMCMVSPEGVNAIDALVCRSACEVHTFEISFVQPEELRACLAALPTVRTLTLSGLNISADQLKQLFSDLSGTVTGRPLLLPALTTLILDRGFTSVDVHDLAAMLVARWDNRYGARITSFSVSFDFIVDHNWLIRDTLTRLRDLCRSGLTLSVFRAPRNPTLYLDSSFAADLLNH</sequence>
<dbReference type="AlphaFoldDB" id="A0AAD6S883"/>
<evidence type="ECO:0008006" key="4">
    <source>
        <dbReference type="Google" id="ProtNLM"/>
    </source>
</evidence>
<accession>A0AAD6S883</accession>